<evidence type="ECO:0000313" key="4">
    <source>
        <dbReference type="EMBL" id="MDN4163911.1"/>
    </source>
</evidence>
<dbReference type="Pfam" id="PF19295">
    <property type="entry name" value="SufBD_N"/>
    <property type="match status" value="1"/>
</dbReference>
<evidence type="ECO:0000313" key="5">
    <source>
        <dbReference type="Proteomes" id="UP001168552"/>
    </source>
</evidence>
<dbReference type="SUPFAM" id="SSF101960">
    <property type="entry name" value="Stabilizer of iron transporter SufD"/>
    <property type="match status" value="1"/>
</dbReference>
<evidence type="ECO:0000259" key="3">
    <source>
        <dbReference type="Pfam" id="PF19295"/>
    </source>
</evidence>
<accession>A0ABT8F1K4</accession>
<name>A0ABT8F1K4_9BACT</name>
<proteinExistence type="inferred from homology"/>
<sequence>MQEVLNQRIETAKASASYLPSEERTKAMTWLQANGLPHAKAEEYKYTHLTKVLEKEFSLQAGVAKSVVTKEQLSGLLFESVEAHHVVLVDGVFAPELSRIAADSKQLEISAFHEAQQKPAYLQYAAKEAHAEADPFIALNTAFASNGLFIEVKRGAAVELPVILYHISSASDAKPVIYPRNLIVVGENAQVKLVEHYITLGEAATFTNSVTEIVCQQDALVDYYKLQFNNPSAHQVGTTQVLQVKKSVFTATTVSLDGKMLRNNLNIVMDDEHCESNMWGLYLLNGKSHVDNHTMVDHRKPNALSNENYKGIMDGNSTAVFNGKIFVRQDAQKTNAFQSNRNILLSNDASVNTKPQLEIWADDVKCSHGCTIGQMDEEQLFYLRARGLSYESARAMLLHAFAADVIQNIKIEGIRTLLEELIIERLSK</sequence>
<comment type="similarity">
    <text evidence="1">Belongs to the iron-sulfur cluster assembly SufBD family.</text>
</comment>
<feature type="domain" description="SUF system FeS cluster assembly SufBD core" evidence="2">
    <location>
        <begin position="173"/>
        <end position="401"/>
    </location>
</feature>
<dbReference type="Proteomes" id="UP001168552">
    <property type="component" value="Unassembled WGS sequence"/>
</dbReference>
<dbReference type="PANTHER" id="PTHR43575">
    <property type="entry name" value="PROTEIN ABCI7, CHLOROPLASTIC"/>
    <property type="match status" value="1"/>
</dbReference>
<dbReference type="NCBIfam" id="TIGR01981">
    <property type="entry name" value="sufD"/>
    <property type="match status" value="1"/>
</dbReference>
<dbReference type="InterPro" id="IPR000825">
    <property type="entry name" value="SUF_FeS_clus_asmbl_SufBD_core"/>
</dbReference>
<dbReference type="InterPro" id="IPR055346">
    <property type="entry name" value="Fe-S_cluster_assembly_SufBD"/>
</dbReference>
<comment type="caution">
    <text evidence="4">The sequence shown here is derived from an EMBL/GenBank/DDBJ whole genome shotgun (WGS) entry which is preliminary data.</text>
</comment>
<reference evidence="4" key="1">
    <citation type="submission" date="2023-06" db="EMBL/GenBank/DDBJ databases">
        <title>Cytophagales bacterium Strain LB-30, isolated from soil.</title>
        <authorList>
            <person name="Liu B."/>
        </authorList>
    </citation>
    <scope>NUCLEOTIDE SEQUENCE</scope>
    <source>
        <strain evidence="4">LB-30</strain>
    </source>
</reference>
<dbReference type="EMBL" id="JAUHJS010000001">
    <property type="protein sequence ID" value="MDN4163911.1"/>
    <property type="molecule type" value="Genomic_DNA"/>
</dbReference>
<dbReference type="InterPro" id="IPR011542">
    <property type="entry name" value="SUF_FeS_clus_asmbl_SufD"/>
</dbReference>
<organism evidence="4 5">
    <name type="scientific">Shiella aurantiaca</name>
    <dbReference type="NCBI Taxonomy" id="3058365"/>
    <lineage>
        <taxon>Bacteria</taxon>
        <taxon>Pseudomonadati</taxon>
        <taxon>Bacteroidota</taxon>
        <taxon>Cytophagia</taxon>
        <taxon>Cytophagales</taxon>
        <taxon>Shiellaceae</taxon>
        <taxon>Shiella</taxon>
    </lineage>
</organism>
<dbReference type="PANTHER" id="PTHR43575:SF1">
    <property type="entry name" value="PROTEIN ABCI7, CHLOROPLASTIC"/>
    <property type="match status" value="1"/>
</dbReference>
<dbReference type="Pfam" id="PF01458">
    <property type="entry name" value="SUFBD_core"/>
    <property type="match status" value="1"/>
</dbReference>
<dbReference type="InterPro" id="IPR045595">
    <property type="entry name" value="SufBD_N"/>
</dbReference>
<keyword evidence="5" id="KW-1185">Reference proteome</keyword>
<gene>
    <name evidence="4" type="primary">sufD</name>
    <name evidence="4" type="ORF">QWY31_00280</name>
</gene>
<evidence type="ECO:0000256" key="1">
    <source>
        <dbReference type="ARBA" id="ARBA00043967"/>
    </source>
</evidence>
<evidence type="ECO:0000259" key="2">
    <source>
        <dbReference type="Pfam" id="PF01458"/>
    </source>
</evidence>
<dbReference type="RefSeq" id="WP_320002440.1">
    <property type="nucleotide sequence ID" value="NZ_JAUHJS010000001.1"/>
</dbReference>
<protein>
    <submittedName>
        <fullName evidence="4">Fe-S cluster assembly protein SufD</fullName>
    </submittedName>
</protein>
<dbReference type="InterPro" id="IPR037284">
    <property type="entry name" value="SUF_FeS_clus_asmbl_SufBD_sf"/>
</dbReference>
<feature type="domain" description="SUF system FeS cluster assembly SufBD N-terminal" evidence="3">
    <location>
        <begin position="9"/>
        <end position="162"/>
    </location>
</feature>